<accession>A0A951QRX8</accession>
<name>A0A951QRX8_9CYAN</name>
<evidence type="ECO:0000256" key="1">
    <source>
        <dbReference type="SAM" id="Phobius"/>
    </source>
</evidence>
<keyword evidence="1" id="KW-0812">Transmembrane</keyword>
<keyword evidence="1" id="KW-1133">Transmembrane helix</keyword>
<reference evidence="2" key="1">
    <citation type="submission" date="2021-05" db="EMBL/GenBank/DDBJ databases">
        <authorList>
            <person name="Pietrasiak N."/>
            <person name="Ward R."/>
            <person name="Stajich J.E."/>
            <person name="Kurbessoian T."/>
        </authorList>
    </citation>
    <scope>NUCLEOTIDE SEQUENCE</scope>
    <source>
        <strain evidence="2">GSE-NOS-MK-12-04C</strain>
    </source>
</reference>
<sequence>MKFANKNRVYSALQTSLKESSQKKAVYRTGMTFWTPVNTFFISSSLLVLLASSAGIFSGIFSSFAFSSSSSTNEAQDNFYPTSLPWIQDKTDCKYRGRTWKDGKCWDQEHSPMF</sequence>
<organism evidence="2 3">
    <name type="scientific">Cyanomargarita calcarea GSE-NOS-MK-12-04C</name>
    <dbReference type="NCBI Taxonomy" id="2839659"/>
    <lineage>
        <taxon>Bacteria</taxon>
        <taxon>Bacillati</taxon>
        <taxon>Cyanobacteriota</taxon>
        <taxon>Cyanophyceae</taxon>
        <taxon>Nostocales</taxon>
        <taxon>Cyanomargaritaceae</taxon>
        <taxon>Cyanomargarita</taxon>
    </lineage>
</organism>
<comment type="caution">
    <text evidence="2">The sequence shown here is derived from an EMBL/GenBank/DDBJ whole genome shotgun (WGS) entry which is preliminary data.</text>
</comment>
<evidence type="ECO:0000313" key="3">
    <source>
        <dbReference type="Proteomes" id="UP000729701"/>
    </source>
</evidence>
<reference evidence="2" key="2">
    <citation type="journal article" date="2022" name="Microbiol. Resour. Announc.">
        <title>Metagenome Sequencing to Explore Phylogenomics of Terrestrial Cyanobacteria.</title>
        <authorList>
            <person name="Ward R.D."/>
            <person name="Stajich J.E."/>
            <person name="Johansen J.R."/>
            <person name="Huntemann M."/>
            <person name="Clum A."/>
            <person name="Foster B."/>
            <person name="Foster B."/>
            <person name="Roux S."/>
            <person name="Palaniappan K."/>
            <person name="Varghese N."/>
            <person name="Mukherjee S."/>
            <person name="Reddy T.B.K."/>
            <person name="Daum C."/>
            <person name="Copeland A."/>
            <person name="Chen I.A."/>
            <person name="Ivanova N.N."/>
            <person name="Kyrpides N.C."/>
            <person name="Shapiro N."/>
            <person name="Eloe-Fadrosh E.A."/>
            <person name="Pietrasiak N."/>
        </authorList>
    </citation>
    <scope>NUCLEOTIDE SEQUENCE</scope>
    <source>
        <strain evidence="2">GSE-NOS-MK-12-04C</strain>
    </source>
</reference>
<keyword evidence="1" id="KW-0472">Membrane</keyword>
<gene>
    <name evidence="2" type="ORF">KME60_27600</name>
</gene>
<feature type="transmembrane region" description="Helical" evidence="1">
    <location>
        <begin position="40"/>
        <end position="66"/>
    </location>
</feature>
<proteinExistence type="predicted"/>
<dbReference type="Proteomes" id="UP000729701">
    <property type="component" value="Unassembled WGS sequence"/>
</dbReference>
<dbReference type="AlphaFoldDB" id="A0A951QRX8"/>
<protein>
    <submittedName>
        <fullName evidence="2">Uncharacterized protein</fullName>
    </submittedName>
</protein>
<evidence type="ECO:0000313" key="2">
    <source>
        <dbReference type="EMBL" id="MBW4671087.1"/>
    </source>
</evidence>
<dbReference type="EMBL" id="JAHHGZ010000039">
    <property type="protein sequence ID" value="MBW4671087.1"/>
    <property type="molecule type" value="Genomic_DNA"/>
</dbReference>